<evidence type="ECO:0000256" key="2">
    <source>
        <dbReference type="ARBA" id="ARBA00040808"/>
    </source>
</evidence>
<dbReference type="InterPro" id="IPR013922">
    <property type="entry name" value="Cyclin_PHO80-like"/>
</dbReference>
<dbReference type="SUPFAM" id="SSF47954">
    <property type="entry name" value="Cyclin-like"/>
    <property type="match status" value="1"/>
</dbReference>
<dbReference type="Pfam" id="PF00134">
    <property type="entry name" value="Cyclin_N"/>
    <property type="match status" value="1"/>
</dbReference>
<dbReference type="GO" id="GO:0016538">
    <property type="term" value="F:cyclin-dependent protein serine/threonine kinase regulator activity"/>
    <property type="evidence" value="ECO:0007669"/>
    <property type="project" value="TreeGrafter"/>
</dbReference>
<dbReference type="Gene3D" id="1.10.472.10">
    <property type="entry name" value="Cyclin-like"/>
    <property type="match status" value="1"/>
</dbReference>
<evidence type="ECO:0000313" key="5">
    <source>
        <dbReference type="EMBL" id="EDV35378.2"/>
    </source>
</evidence>
<dbReference type="CDD" id="cd20557">
    <property type="entry name" value="CYCLIN_ScPCL1-like"/>
    <property type="match status" value="1"/>
</dbReference>
<dbReference type="PANTHER" id="PTHR15615">
    <property type="match status" value="1"/>
</dbReference>
<evidence type="ECO:0000256" key="3">
    <source>
        <dbReference type="SAM" id="Phobius"/>
    </source>
</evidence>
<gene>
    <name evidence="5" type="primary">Dana\GF22743</name>
    <name evidence="5" type="synonym">dana_GLEANR_6934</name>
    <name evidence="5" type="ORF">GF22743</name>
</gene>
<dbReference type="InterPro" id="IPR036915">
    <property type="entry name" value="Cyclin-like_sf"/>
</dbReference>
<dbReference type="STRING" id="7217.B3N012"/>
<keyword evidence="3" id="KW-1133">Transmembrane helix</keyword>
<dbReference type="FunCoup" id="B3N012">
    <property type="interactions" value="931"/>
</dbReference>
<dbReference type="HOGENOM" id="CLU_058521_0_0_1"/>
<organism evidence="5 6">
    <name type="scientific">Drosophila ananassae</name>
    <name type="common">Fruit fly</name>
    <dbReference type="NCBI Taxonomy" id="7217"/>
    <lineage>
        <taxon>Eukaryota</taxon>
        <taxon>Metazoa</taxon>
        <taxon>Ecdysozoa</taxon>
        <taxon>Arthropoda</taxon>
        <taxon>Hexapoda</taxon>
        <taxon>Insecta</taxon>
        <taxon>Pterygota</taxon>
        <taxon>Neoptera</taxon>
        <taxon>Endopterygota</taxon>
        <taxon>Diptera</taxon>
        <taxon>Brachycera</taxon>
        <taxon>Muscomorpha</taxon>
        <taxon>Ephydroidea</taxon>
        <taxon>Drosophilidae</taxon>
        <taxon>Drosophila</taxon>
        <taxon>Sophophora</taxon>
    </lineage>
</organism>
<accession>B3N012</accession>
<dbReference type="OrthoDB" id="244495at2759"/>
<evidence type="ECO:0000256" key="1">
    <source>
        <dbReference type="ARBA" id="ARBA00038508"/>
    </source>
</evidence>
<keyword evidence="3" id="KW-0472">Membrane</keyword>
<keyword evidence="6" id="KW-1185">Reference proteome</keyword>
<keyword evidence="3" id="KW-0812">Transmembrane</keyword>
<name>B3N012_DROAN</name>
<dbReference type="EMBL" id="CH902638">
    <property type="protein sequence ID" value="EDV35378.2"/>
    <property type="molecule type" value="Genomic_DNA"/>
</dbReference>
<dbReference type="GO" id="GO:0000307">
    <property type="term" value="C:cyclin-dependent protein kinase holoenzyme complex"/>
    <property type="evidence" value="ECO:0007669"/>
    <property type="project" value="TreeGrafter"/>
</dbReference>
<dbReference type="GeneID" id="6505397"/>
<dbReference type="GO" id="GO:0005634">
    <property type="term" value="C:nucleus"/>
    <property type="evidence" value="ECO:0007669"/>
    <property type="project" value="TreeGrafter"/>
</dbReference>
<evidence type="ECO:0000259" key="4">
    <source>
        <dbReference type="Pfam" id="PF00134"/>
    </source>
</evidence>
<evidence type="ECO:0000313" key="6">
    <source>
        <dbReference type="Proteomes" id="UP000007801"/>
    </source>
</evidence>
<feature type="transmembrane region" description="Helical" evidence="3">
    <location>
        <begin position="200"/>
        <end position="226"/>
    </location>
</feature>
<proteinExistence type="inferred from homology"/>
<dbReference type="Proteomes" id="UP000007801">
    <property type="component" value="Unassembled WGS sequence"/>
</dbReference>
<feature type="domain" description="Cyclin N-terminal" evidence="4">
    <location>
        <begin position="70"/>
        <end position="154"/>
    </location>
</feature>
<dbReference type="KEGG" id="dan:6505397"/>
<comment type="similarity">
    <text evidence="1">Belongs to the CNPPD1 family.</text>
</comment>
<dbReference type="eggNOG" id="KOG1674">
    <property type="taxonomic scope" value="Eukaryota"/>
</dbReference>
<sequence length="382" mass="43599">MERRKLFLPNKVMQYGDFINQIRKTLYYGAGTVDSDMEVSLPLAEYAAEIFSEPHRGHTLHRLNCVAAGKIQATPCSLIMALIYLDRLNVIDPGYCCRITPQELFVVSLMISTKFYIGHDERFYLEDWAKAGSMSEDRLKQMELEFLSSIDWNIYISKEEFFKKLSYIERALAEREGLRRGWLTYSELVRLLPCFTLTKFFLNSIGVLTLSYAASVITLAGAFFIASQVPGTLWHRKSAVLTMEPSIIAASASTPNATQPGPVIMGEISQSSKSCTDLNIEVNLLKLEEGDIAETRLNEIQSIRLMAQSDPNFSRRSNYDHNCLTFKSQCAGNQNNWLADHHIRLNDCWNQSKNSSLFWQFLTNAMKHSLFVPWPDVWSKLI</sequence>
<dbReference type="InterPro" id="IPR006671">
    <property type="entry name" value="Cyclin_N"/>
</dbReference>
<dbReference type="InParanoid" id="B3N012"/>
<reference evidence="5 6" key="1">
    <citation type="journal article" date="2007" name="Nature">
        <title>Evolution of genes and genomes on the Drosophila phylogeny.</title>
        <authorList>
            <consortium name="Drosophila 12 Genomes Consortium"/>
            <person name="Clark A.G."/>
            <person name="Eisen M.B."/>
            <person name="Smith D.R."/>
            <person name="Bergman C.M."/>
            <person name="Oliver B."/>
            <person name="Markow T.A."/>
            <person name="Kaufman T.C."/>
            <person name="Kellis M."/>
            <person name="Gelbart W."/>
            <person name="Iyer V.N."/>
            <person name="Pollard D.A."/>
            <person name="Sackton T.B."/>
            <person name="Larracuente A.M."/>
            <person name="Singh N.D."/>
            <person name="Abad J.P."/>
            <person name="Abt D.N."/>
            <person name="Adryan B."/>
            <person name="Aguade M."/>
            <person name="Akashi H."/>
            <person name="Anderson W.W."/>
            <person name="Aquadro C.F."/>
            <person name="Ardell D.H."/>
            <person name="Arguello R."/>
            <person name="Artieri C.G."/>
            <person name="Barbash D.A."/>
            <person name="Barker D."/>
            <person name="Barsanti P."/>
            <person name="Batterham P."/>
            <person name="Batzoglou S."/>
            <person name="Begun D."/>
            <person name="Bhutkar A."/>
            <person name="Blanco E."/>
            <person name="Bosak S.A."/>
            <person name="Bradley R.K."/>
            <person name="Brand A.D."/>
            <person name="Brent M.R."/>
            <person name="Brooks A.N."/>
            <person name="Brown R.H."/>
            <person name="Butlin R.K."/>
            <person name="Caggese C."/>
            <person name="Calvi B.R."/>
            <person name="Bernardo de Carvalho A."/>
            <person name="Caspi A."/>
            <person name="Castrezana S."/>
            <person name="Celniker S.E."/>
            <person name="Chang J.L."/>
            <person name="Chapple C."/>
            <person name="Chatterji S."/>
            <person name="Chinwalla A."/>
            <person name="Civetta A."/>
            <person name="Clifton S.W."/>
            <person name="Comeron J.M."/>
            <person name="Costello J.C."/>
            <person name="Coyne J.A."/>
            <person name="Daub J."/>
            <person name="David R.G."/>
            <person name="Delcher A.L."/>
            <person name="Delehaunty K."/>
            <person name="Do C.B."/>
            <person name="Ebling H."/>
            <person name="Edwards K."/>
            <person name="Eickbush T."/>
            <person name="Evans J.D."/>
            <person name="Filipski A."/>
            <person name="Findeiss S."/>
            <person name="Freyhult E."/>
            <person name="Fulton L."/>
            <person name="Fulton R."/>
            <person name="Garcia A.C."/>
            <person name="Gardiner A."/>
            <person name="Garfield D.A."/>
            <person name="Garvin B.E."/>
            <person name="Gibson G."/>
            <person name="Gilbert D."/>
            <person name="Gnerre S."/>
            <person name="Godfrey J."/>
            <person name="Good R."/>
            <person name="Gotea V."/>
            <person name="Gravely B."/>
            <person name="Greenberg A.J."/>
            <person name="Griffiths-Jones S."/>
            <person name="Gross S."/>
            <person name="Guigo R."/>
            <person name="Gustafson E.A."/>
            <person name="Haerty W."/>
            <person name="Hahn M.W."/>
            <person name="Halligan D.L."/>
            <person name="Halpern A.L."/>
            <person name="Halter G.M."/>
            <person name="Han M.V."/>
            <person name="Heger A."/>
            <person name="Hillier L."/>
            <person name="Hinrichs A.S."/>
            <person name="Holmes I."/>
            <person name="Hoskins R.A."/>
            <person name="Hubisz M.J."/>
            <person name="Hultmark D."/>
            <person name="Huntley M.A."/>
            <person name="Jaffe D.B."/>
            <person name="Jagadeeshan S."/>
            <person name="Jeck W.R."/>
            <person name="Johnson J."/>
            <person name="Jones C.D."/>
            <person name="Jordan W.C."/>
            <person name="Karpen G.H."/>
            <person name="Kataoka E."/>
            <person name="Keightley P.D."/>
            <person name="Kheradpour P."/>
            <person name="Kirkness E.F."/>
            <person name="Koerich L.B."/>
            <person name="Kristiansen K."/>
            <person name="Kudrna D."/>
            <person name="Kulathinal R.J."/>
            <person name="Kumar S."/>
            <person name="Kwok R."/>
            <person name="Lander E."/>
            <person name="Langley C.H."/>
            <person name="Lapoint R."/>
            <person name="Lazzaro B.P."/>
            <person name="Lee S.J."/>
            <person name="Levesque L."/>
            <person name="Li R."/>
            <person name="Lin C.F."/>
            <person name="Lin M.F."/>
            <person name="Lindblad-Toh K."/>
            <person name="Llopart A."/>
            <person name="Long M."/>
            <person name="Low L."/>
            <person name="Lozovsky E."/>
            <person name="Lu J."/>
            <person name="Luo M."/>
            <person name="Machado C.A."/>
            <person name="Makalowski W."/>
            <person name="Marzo M."/>
            <person name="Matsuda M."/>
            <person name="Matzkin L."/>
            <person name="McAllister B."/>
            <person name="McBride C.S."/>
            <person name="McKernan B."/>
            <person name="McKernan K."/>
            <person name="Mendez-Lago M."/>
            <person name="Minx P."/>
            <person name="Mollenhauer M.U."/>
            <person name="Montooth K."/>
            <person name="Mount S.M."/>
            <person name="Mu X."/>
            <person name="Myers E."/>
            <person name="Negre B."/>
            <person name="Newfeld S."/>
            <person name="Nielsen R."/>
            <person name="Noor M.A."/>
            <person name="O'Grady P."/>
            <person name="Pachter L."/>
            <person name="Papaceit M."/>
            <person name="Parisi M.J."/>
            <person name="Parisi M."/>
            <person name="Parts L."/>
            <person name="Pedersen J.S."/>
            <person name="Pesole G."/>
            <person name="Phillippy A.M."/>
            <person name="Ponting C.P."/>
            <person name="Pop M."/>
            <person name="Porcelli D."/>
            <person name="Powell J.R."/>
            <person name="Prohaska S."/>
            <person name="Pruitt K."/>
            <person name="Puig M."/>
            <person name="Quesneville H."/>
            <person name="Ram K.R."/>
            <person name="Rand D."/>
            <person name="Rasmussen M.D."/>
            <person name="Reed L.K."/>
            <person name="Reenan R."/>
            <person name="Reily A."/>
            <person name="Remington K.A."/>
            <person name="Rieger T.T."/>
            <person name="Ritchie M.G."/>
            <person name="Robin C."/>
            <person name="Rogers Y.H."/>
            <person name="Rohde C."/>
            <person name="Rozas J."/>
            <person name="Rubenfield M.J."/>
            <person name="Ruiz A."/>
            <person name="Russo S."/>
            <person name="Salzberg S.L."/>
            <person name="Sanchez-Gracia A."/>
            <person name="Saranga D.J."/>
            <person name="Sato H."/>
            <person name="Schaeffer S.W."/>
            <person name="Schatz M.C."/>
            <person name="Schlenke T."/>
            <person name="Schwartz R."/>
            <person name="Segarra C."/>
            <person name="Singh R.S."/>
            <person name="Sirot L."/>
            <person name="Sirota M."/>
            <person name="Sisneros N.B."/>
            <person name="Smith C.D."/>
            <person name="Smith T.F."/>
            <person name="Spieth J."/>
            <person name="Stage D.E."/>
            <person name="Stark A."/>
            <person name="Stephan W."/>
            <person name="Strausberg R.L."/>
            <person name="Strempel S."/>
            <person name="Sturgill D."/>
            <person name="Sutton G."/>
            <person name="Sutton G.G."/>
            <person name="Tao W."/>
            <person name="Teichmann S."/>
            <person name="Tobari Y.N."/>
            <person name="Tomimura Y."/>
            <person name="Tsolas J.M."/>
            <person name="Valente V.L."/>
            <person name="Venter E."/>
            <person name="Venter J.C."/>
            <person name="Vicario S."/>
            <person name="Vieira F.G."/>
            <person name="Vilella A.J."/>
            <person name="Villasante A."/>
            <person name="Walenz B."/>
            <person name="Wang J."/>
            <person name="Wasserman M."/>
            <person name="Watts T."/>
            <person name="Wilson D."/>
            <person name="Wilson R.K."/>
            <person name="Wing R.A."/>
            <person name="Wolfner M.F."/>
            <person name="Wong A."/>
            <person name="Wong G.K."/>
            <person name="Wu C.I."/>
            <person name="Wu G."/>
            <person name="Yamamoto D."/>
            <person name="Yang H.P."/>
            <person name="Yang S.P."/>
            <person name="Yorke J.A."/>
            <person name="Yoshida K."/>
            <person name="Zdobnov E."/>
            <person name="Zhang P."/>
            <person name="Zhang Y."/>
            <person name="Zimin A.V."/>
            <person name="Baldwin J."/>
            <person name="Abdouelleil A."/>
            <person name="Abdulkadir J."/>
            <person name="Abebe A."/>
            <person name="Abera B."/>
            <person name="Abreu J."/>
            <person name="Acer S.C."/>
            <person name="Aftuck L."/>
            <person name="Alexander A."/>
            <person name="An P."/>
            <person name="Anderson E."/>
            <person name="Anderson S."/>
            <person name="Arachi H."/>
            <person name="Azer M."/>
            <person name="Bachantsang P."/>
            <person name="Barry A."/>
            <person name="Bayul T."/>
            <person name="Berlin A."/>
            <person name="Bessette D."/>
            <person name="Bloom T."/>
            <person name="Blye J."/>
            <person name="Boguslavskiy L."/>
            <person name="Bonnet C."/>
            <person name="Boukhgalter B."/>
            <person name="Bourzgui I."/>
            <person name="Brown A."/>
            <person name="Cahill P."/>
            <person name="Channer S."/>
            <person name="Cheshatsang Y."/>
            <person name="Chuda L."/>
            <person name="Citroen M."/>
            <person name="Collymore A."/>
            <person name="Cooke P."/>
            <person name="Costello M."/>
            <person name="D'Aco K."/>
            <person name="Daza R."/>
            <person name="De Haan G."/>
            <person name="DeGray S."/>
            <person name="DeMaso C."/>
            <person name="Dhargay N."/>
            <person name="Dooley K."/>
            <person name="Dooley E."/>
            <person name="Doricent M."/>
            <person name="Dorje P."/>
            <person name="Dorjee K."/>
            <person name="Dupes A."/>
            <person name="Elong R."/>
            <person name="Falk J."/>
            <person name="Farina A."/>
            <person name="Faro S."/>
            <person name="Ferguson D."/>
            <person name="Fisher S."/>
            <person name="Foley C.D."/>
            <person name="Franke A."/>
            <person name="Friedrich D."/>
            <person name="Gadbois L."/>
            <person name="Gearin G."/>
            <person name="Gearin C.R."/>
            <person name="Giannoukos G."/>
            <person name="Goode T."/>
            <person name="Graham J."/>
            <person name="Grandbois E."/>
            <person name="Grewal S."/>
            <person name="Gyaltsen K."/>
            <person name="Hafez N."/>
            <person name="Hagos B."/>
            <person name="Hall J."/>
            <person name="Henson C."/>
            <person name="Hollinger A."/>
            <person name="Honan T."/>
            <person name="Huard M.D."/>
            <person name="Hughes L."/>
            <person name="Hurhula B."/>
            <person name="Husby M.E."/>
            <person name="Kamat A."/>
            <person name="Kanga B."/>
            <person name="Kashin S."/>
            <person name="Khazanovich D."/>
            <person name="Kisner P."/>
            <person name="Lance K."/>
            <person name="Lara M."/>
            <person name="Lee W."/>
            <person name="Lennon N."/>
            <person name="Letendre F."/>
            <person name="LeVine R."/>
            <person name="Lipovsky A."/>
            <person name="Liu X."/>
            <person name="Liu J."/>
            <person name="Liu S."/>
            <person name="Lokyitsang T."/>
            <person name="Lokyitsang Y."/>
            <person name="Lubonja R."/>
            <person name="Lui A."/>
            <person name="MacDonald P."/>
            <person name="Magnisalis V."/>
            <person name="Maru K."/>
            <person name="Matthews C."/>
            <person name="McCusker W."/>
            <person name="McDonough S."/>
            <person name="Mehta T."/>
            <person name="Meldrim J."/>
            <person name="Meneus L."/>
            <person name="Mihai O."/>
            <person name="Mihalev A."/>
            <person name="Mihova T."/>
            <person name="Mittelman R."/>
            <person name="Mlenga V."/>
            <person name="Montmayeur A."/>
            <person name="Mulrain L."/>
            <person name="Navidi A."/>
            <person name="Naylor J."/>
            <person name="Negash T."/>
            <person name="Nguyen T."/>
            <person name="Nguyen N."/>
            <person name="Nicol R."/>
            <person name="Norbu C."/>
            <person name="Norbu N."/>
            <person name="Novod N."/>
            <person name="O'Neill B."/>
            <person name="Osman S."/>
            <person name="Markiewicz E."/>
            <person name="Oyono O.L."/>
            <person name="Patti C."/>
            <person name="Phunkhang P."/>
            <person name="Pierre F."/>
            <person name="Priest M."/>
            <person name="Raghuraman S."/>
            <person name="Rege F."/>
            <person name="Reyes R."/>
            <person name="Rise C."/>
            <person name="Rogov P."/>
            <person name="Ross K."/>
            <person name="Ryan E."/>
            <person name="Settipalli S."/>
            <person name="Shea T."/>
            <person name="Sherpa N."/>
            <person name="Shi L."/>
            <person name="Shih D."/>
            <person name="Sparrow T."/>
            <person name="Spaulding J."/>
            <person name="Stalker J."/>
            <person name="Stange-Thomann N."/>
            <person name="Stavropoulos S."/>
            <person name="Stone C."/>
            <person name="Strader C."/>
            <person name="Tesfaye S."/>
            <person name="Thomson T."/>
            <person name="Thoulutsang Y."/>
            <person name="Thoulutsang D."/>
            <person name="Topham K."/>
            <person name="Topping I."/>
            <person name="Tsamla T."/>
            <person name="Vassiliev H."/>
            <person name="Vo A."/>
            <person name="Wangchuk T."/>
            <person name="Wangdi T."/>
            <person name="Weiand M."/>
            <person name="Wilkinson J."/>
            <person name="Wilson A."/>
            <person name="Yadav S."/>
            <person name="Young G."/>
            <person name="Yu Q."/>
            <person name="Zembek L."/>
            <person name="Zhong D."/>
            <person name="Zimmer A."/>
            <person name="Zwirko Z."/>
            <person name="Jaffe D.B."/>
            <person name="Alvarez P."/>
            <person name="Brockman W."/>
            <person name="Butler J."/>
            <person name="Chin C."/>
            <person name="Gnerre S."/>
            <person name="Grabherr M."/>
            <person name="Kleber M."/>
            <person name="Mauceli E."/>
            <person name="MacCallum I."/>
        </authorList>
    </citation>
    <scope>NUCLEOTIDE SEQUENCE [LARGE SCALE GENOMIC DNA]</scope>
    <source>
        <strain evidence="6">Tucson 14024-0371.13</strain>
    </source>
</reference>
<protein>
    <recommendedName>
        <fullName evidence="2">Protein CNPPD1</fullName>
    </recommendedName>
</protein>
<dbReference type="AlphaFoldDB" id="B3N012"/>
<dbReference type="GO" id="GO:0019901">
    <property type="term" value="F:protein kinase binding"/>
    <property type="evidence" value="ECO:0007669"/>
    <property type="project" value="InterPro"/>
</dbReference>
<dbReference type="PANTHER" id="PTHR15615:SF108">
    <property type="entry name" value="PROTEIN CNPPD1"/>
    <property type="match status" value="1"/>
</dbReference>